<organism evidence="3 4">
    <name type="scientific">Fodinibius salicampi</name>
    <dbReference type="NCBI Taxonomy" id="1920655"/>
    <lineage>
        <taxon>Bacteria</taxon>
        <taxon>Pseudomonadati</taxon>
        <taxon>Balneolota</taxon>
        <taxon>Balneolia</taxon>
        <taxon>Balneolales</taxon>
        <taxon>Balneolaceae</taxon>
        <taxon>Fodinibius</taxon>
    </lineage>
</organism>
<dbReference type="Gene3D" id="3.90.1150.10">
    <property type="entry name" value="Aspartate Aminotransferase, domain 1"/>
    <property type="match status" value="1"/>
</dbReference>
<sequence length="384" mass="43769">MDCQKHLFSLPDNHHYINCSYLAPLPKTVEEAGIRGIRQKNRPWETAPEDFFTDSNRLRVLFAQLINAKRSADIAIMPSVSYGLATAAQNIDSSKGNTVIIAGEQFPSNVYAWKRFCNEHDCKLQIIEAPPLSEGRGRQWNKHILKAINSNTLLVALGNVHWTDGTLFDVEEIGKRIRKNDGYFVIDGTQSVGALPIDVQNVRPDALICAGYKWLMGPYSMALGYFSSRLQEGQPLEEGWIVRKNSEDFSGLIDYKEAYQPGAKRFDVGERSNFILVPMMIEALKLILEWNPKNIQQYCKKLTTNFIQELKTFGYQVEDPAWRGHHMFGIRLPKKIDMDNLNNRLINRNIHLSLRGSSLRISPNVYNEKKDIDALLDVLTDIDI</sequence>
<dbReference type="EMBL" id="JAJNDC010000002">
    <property type="protein sequence ID" value="MCW9713226.1"/>
    <property type="molecule type" value="Genomic_DNA"/>
</dbReference>
<dbReference type="InterPro" id="IPR000192">
    <property type="entry name" value="Aminotrans_V_dom"/>
</dbReference>
<name>A0ABT3PZG7_9BACT</name>
<accession>A0ABT3PZG7</accession>
<dbReference type="PANTHER" id="PTHR43586">
    <property type="entry name" value="CYSTEINE DESULFURASE"/>
    <property type="match status" value="1"/>
</dbReference>
<dbReference type="Gene3D" id="3.40.640.10">
    <property type="entry name" value="Type I PLP-dependent aspartate aminotransferase-like (Major domain)"/>
    <property type="match status" value="1"/>
</dbReference>
<evidence type="ECO:0000313" key="3">
    <source>
        <dbReference type="EMBL" id="MCW9713226.1"/>
    </source>
</evidence>
<evidence type="ECO:0000256" key="1">
    <source>
        <dbReference type="ARBA" id="ARBA00022898"/>
    </source>
</evidence>
<dbReference type="SUPFAM" id="SSF53383">
    <property type="entry name" value="PLP-dependent transferases"/>
    <property type="match status" value="1"/>
</dbReference>
<dbReference type="RefSeq" id="WP_265789756.1">
    <property type="nucleotide sequence ID" value="NZ_BAABRS010000002.1"/>
</dbReference>
<feature type="domain" description="Aminotransferase class V" evidence="2">
    <location>
        <begin position="52"/>
        <end position="375"/>
    </location>
</feature>
<gene>
    <name evidence="3" type="ORF">LQ318_09945</name>
</gene>
<dbReference type="Proteomes" id="UP001207337">
    <property type="component" value="Unassembled WGS sequence"/>
</dbReference>
<dbReference type="InterPro" id="IPR015421">
    <property type="entry name" value="PyrdxlP-dep_Trfase_major"/>
</dbReference>
<keyword evidence="4" id="KW-1185">Reference proteome</keyword>
<keyword evidence="1" id="KW-0663">Pyridoxal phosphate</keyword>
<dbReference type="PANTHER" id="PTHR43586:SF15">
    <property type="entry name" value="BLR3095 PROTEIN"/>
    <property type="match status" value="1"/>
</dbReference>
<proteinExistence type="predicted"/>
<dbReference type="InterPro" id="IPR015422">
    <property type="entry name" value="PyrdxlP-dep_Trfase_small"/>
</dbReference>
<keyword evidence="3" id="KW-0032">Aminotransferase</keyword>
<evidence type="ECO:0000259" key="2">
    <source>
        <dbReference type="Pfam" id="PF00266"/>
    </source>
</evidence>
<dbReference type="Pfam" id="PF00266">
    <property type="entry name" value="Aminotran_5"/>
    <property type="match status" value="1"/>
</dbReference>
<keyword evidence="3" id="KW-0808">Transferase</keyword>
<dbReference type="GO" id="GO:0008483">
    <property type="term" value="F:transaminase activity"/>
    <property type="evidence" value="ECO:0007669"/>
    <property type="project" value="UniProtKB-KW"/>
</dbReference>
<comment type="caution">
    <text evidence="3">The sequence shown here is derived from an EMBL/GenBank/DDBJ whole genome shotgun (WGS) entry which is preliminary data.</text>
</comment>
<evidence type="ECO:0000313" key="4">
    <source>
        <dbReference type="Proteomes" id="UP001207337"/>
    </source>
</evidence>
<dbReference type="InterPro" id="IPR015424">
    <property type="entry name" value="PyrdxlP-dep_Trfase"/>
</dbReference>
<protein>
    <submittedName>
        <fullName evidence="3">Aminotransferase class V-fold PLP-dependent enzyme</fullName>
    </submittedName>
</protein>
<reference evidence="3 4" key="1">
    <citation type="submission" date="2021-11" db="EMBL/GenBank/DDBJ databases">
        <title>Aliifidinibius sp. nov., a new bacterium isolated from saline soil.</title>
        <authorList>
            <person name="Galisteo C."/>
            <person name="De La Haba R."/>
            <person name="Sanchez-Porro C."/>
            <person name="Ventosa A."/>
        </authorList>
    </citation>
    <scope>NUCLEOTIDE SEQUENCE [LARGE SCALE GENOMIC DNA]</scope>
    <source>
        <strain evidence="3 4">KACC 190600</strain>
    </source>
</reference>